<dbReference type="Gene3D" id="3.40.190.10">
    <property type="entry name" value="Periplasmic binding protein-like II"/>
    <property type="match status" value="1"/>
</dbReference>
<dbReference type="PANTHER" id="PTHR30061">
    <property type="entry name" value="MALTOSE-BINDING PERIPLASMIC PROTEIN"/>
    <property type="match status" value="1"/>
</dbReference>
<dbReference type="PANTHER" id="PTHR30061:SF50">
    <property type="entry name" value="MALTOSE_MALTODEXTRIN-BINDING PERIPLASMIC PROTEIN"/>
    <property type="match status" value="1"/>
</dbReference>
<evidence type="ECO:0000256" key="3">
    <source>
        <dbReference type="ARBA" id="ARBA00022729"/>
    </source>
</evidence>
<gene>
    <name evidence="5" type="ORF">POF43_007405</name>
</gene>
<dbReference type="SUPFAM" id="SSF53850">
    <property type="entry name" value="Periplasmic binding protein-like II"/>
    <property type="match status" value="1"/>
</dbReference>
<dbReference type="PROSITE" id="PS51257">
    <property type="entry name" value="PROKAR_LIPOPROTEIN"/>
    <property type="match status" value="1"/>
</dbReference>
<name>A0ABT6VX00_9ACTN</name>
<dbReference type="RefSeq" id="WP_271324681.1">
    <property type="nucleotide sequence ID" value="NZ_JAAGKO020000007.1"/>
</dbReference>
<dbReference type="Proteomes" id="UP001156398">
    <property type="component" value="Unassembled WGS sequence"/>
</dbReference>
<dbReference type="InterPro" id="IPR006311">
    <property type="entry name" value="TAT_signal"/>
</dbReference>
<evidence type="ECO:0000256" key="4">
    <source>
        <dbReference type="SAM" id="SignalP"/>
    </source>
</evidence>
<feature type="signal peptide" evidence="4">
    <location>
        <begin position="1"/>
        <end position="29"/>
    </location>
</feature>
<feature type="chain" id="PRO_5047295549" evidence="4">
    <location>
        <begin position="30"/>
        <end position="452"/>
    </location>
</feature>
<dbReference type="Pfam" id="PF13416">
    <property type="entry name" value="SBP_bac_8"/>
    <property type="match status" value="1"/>
</dbReference>
<comment type="caution">
    <text evidence="5">The sequence shown here is derived from an EMBL/GenBank/DDBJ whole genome shotgun (WGS) entry which is preliminary data.</text>
</comment>
<dbReference type="PROSITE" id="PS51318">
    <property type="entry name" value="TAT"/>
    <property type="match status" value="1"/>
</dbReference>
<keyword evidence="2" id="KW-0813">Transport</keyword>
<sequence>MPRPAETSRPGRRSVLRAAAALALGGAGAAGLTGCGTAVGQGLFGAADPAGTLTYWNLFGGGDGTRMQQMENAFRAAHRAVRLRPVTLAWGNPYYTKLTLATLGRRPPDVAVTHLSRLPTLAASSLLTPLRSADLERHGLTAARFDPRAYQQAHYQGSLYAMPLDTHPFVLYYNTAVCRKAGLLDAAGKLKPLQGSTEFTAALAAGAKACGGAGAVMSITNDPSMCWRWWWTCYRQLGGGDLLAGDGRTVVLDEDRAERAAAYLARLTGRRLMPGELDQNGAVSLFTSGKAAFMLDGEWDVTTVQSTKAAFGMVRVPRLFDDAPYAVWADSHALILPRSPQRDAARLDLALTFVTSLLDDSYVWAQGGHIPAWLPTRDSRRYRDLRPQADYADAVAGAAYDPPAWYSGAGSDLETVAGGAVGLLLGGRLTPAGFVRSLRAGLRELASRPSPL</sequence>
<comment type="similarity">
    <text evidence="1">Belongs to the bacterial solute-binding protein 1 family.</text>
</comment>
<evidence type="ECO:0000313" key="6">
    <source>
        <dbReference type="Proteomes" id="UP001156398"/>
    </source>
</evidence>
<reference evidence="5 6" key="1">
    <citation type="submission" date="2023-05" db="EMBL/GenBank/DDBJ databases">
        <title>Streptantibioticus silvisoli sp. nov., acidotolerant actinomycetes 1 from pine litter.</title>
        <authorList>
            <person name="Swiecimska M."/>
            <person name="Golinska P."/>
            <person name="Sangal V."/>
            <person name="Wachnowicz B."/>
            <person name="Goodfellow M."/>
        </authorList>
    </citation>
    <scope>NUCLEOTIDE SEQUENCE [LARGE SCALE GENOMIC DNA]</scope>
    <source>
        <strain evidence="5 6">SL54</strain>
    </source>
</reference>
<organism evidence="5 6">
    <name type="scientific">Streptantibioticus silvisoli</name>
    <dbReference type="NCBI Taxonomy" id="2705255"/>
    <lineage>
        <taxon>Bacteria</taxon>
        <taxon>Bacillati</taxon>
        <taxon>Actinomycetota</taxon>
        <taxon>Actinomycetes</taxon>
        <taxon>Kitasatosporales</taxon>
        <taxon>Streptomycetaceae</taxon>
        <taxon>Streptantibioticus</taxon>
    </lineage>
</organism>
<keyword evidence="6" id="KW-1185">Reference proteome</keyword>
<accession>A0ABT6VX00</accession>
<protein>
    <submittedName>
        <fullName evidence="5">Extracellular solute-binding protein</fullName>
    </submittedName>
</protein>
<evidence type="ECO:0000313" key="5">
    <source>
        <dbReference type="EMBL" id="MDI5962539.1"/>
    </source>
</evidence>
<dbReference type="EMBL" id="JAAGKO020000007">
    <property type="protein sequence ID" value="MDI5962539.1"/>
    <property type="molecule type" value="Genomic_DNA"/>
</dbReference>
<dbReference type="InterPro" id="IPR006059">
    <property type="entry name" value="SBP"/>
</dbReference>
<proteinExistence type="inferred from homology"/>
<keyword evidence="3 4" id="KW-0732">Signal</keyword>
<evidence type="ECO:0000256" key="1">
    <source>
        <dbReference type="ARBA" id="ARBA00008520"/>
    </source>
</evidence>
<evidence type="ECO:0000256" key="2">
    <source>
        <dbReference type="ARBA" id="ARBA00022448"/>
    </source>
</evidence>